<dbReference type="OrthoDB" id="4524525at2759"/>
<name>A0A1V6NL22_PENPO</name>
<reference evidence="2" key="1">
    <citation type="journal article" date="2017" name="Nat. Microbiol.">
        <title>Global analysis of biosynthetic gene clusters reveals vast potential of secondary metabolite production in Penicillium species.</title>
        <authorList>
            <person name="Nielsen J.C."/>
            <person name="Grijseels S."/>
            <person name="Prigent S."/>
            <person name="Ji B."/>
            <person name="Dainat J."/>
            <person name="Nielsen K.F."/>
            <person name="Frisvad J.C."/>
            <person name="Workman M."/>
            <person name="Nielsen J."/>
        </authorList>
    </citation>
    <scope>NUCLEOTIDE SEQUENCE [LARGE SCALE GENOMIC DNA]</scope>
    <source>
        <strain evidence="2">IBT 4502</strain>
    </source>
</reference>
<gene>
    <name evidence="1" type="ORF">PENPOL_c006G04731</name>
</gene>
<sequence length="360" mass="41069">MAPRKFGPPSTTPVTPPPTCLVCEMEIPRTGESGIAGSLEYDQSLKDQWRGYWKSSLKHVMVPSTQVEEAWFGDFPRLWSCFCRAIIKDSDTKYHLTGIDLVQHRACLIGPCQLPKDPTAARIGGSAKTRNNKGIFEKFYAAKMGRQPSQYKGKRLGFIVHAHCWVLFGRALGVMPTEIKLSKFIRSFRNHWRREKLDGLEDPDIDSIKPNQALSSLQFSCDIYQNPLVIPALQEAIRRATIGHSISSRFSKLPVEITILISELICPADYALDDVENMRSMLVAFQWNLPDWFWQRRLREDLFFELDVLRKSSSPVNWQMLRLDLMALVSDHTWYATSGLANRERILRNVVAVGRDLGLS</sequence>
<protein>
    <submittedName>
        <fullName evidence="1">Uncharacterized protein</fullName>
    </submittedName>
</protein>
<evidence type="ECO:0000313" key="2">
    <source>
        <dbReference type="Proteomes" id="UP000191408"/>
    </source>
</evidence>
<dbReference type="STRING" id="60169.A0A1V6NL22"/>
<dbReference type="EMBL" id="MDYM01000006">
    <property type="protein sequence ID" value="OQD65454.1"/>
    <property type="molecule type" value="Genomic_DNA"/>
</dbReference>
<keyword evidence="2" id="KW-1185">Reference proteome</keyword>
<comment type="caution">
    <text evidence="1">The sequence shown here is derived from an EMBL/GenBank/DDBJ whole genome shotgun (WGS) entry which is preliminary data.</text>
</comment>
<proteinExistence type="predicted"/>
<evidence type="ECO:0000313" key="1">
    <source>
        <dbReference type="EMBL" id="OQD65454.1"/>
    </source>
</evidence>
<accession>A0A1V6NL22</accession>
<dbReference type="Proteomes" id="UP000191408">
    <property type="component" value="Unassembled WGS sequence"/>
</dbReference>
<dbReference type="AlphaFoldDB" id="A0A1V6NL22"/>
<organism evidence="1 2">
    <name type="scientific">Penicillium polonicum</name>
    <dbReference type="NCBI Taxonomy" id="60169"/>
    <lineage>
        <taxon>Eukaryota</taxon>
        <taxon>Fungi</taxon>
        <taxon>Dikarya</taxon>
        <taxon>Ascomycota</taxon>
        <taxon>Pezizomycotina</taxon>
        <taxon>Eurotiomycetes</taxon>
        <taxon>Eurotiomycetidae</taxon>
        <taxon>Eurotiales</taxon>
        <taxon>Aspergillaceae</taxon>
        <taxon>Penicillium</taxon>
    </lineage>
</organism>